<keyword evidence="3" id="KW-1185">Reference proteome</keyword>
<feature type="region of interest" description="Disordered" evidence="1">
    <location>
        <begin position="245"/>
        <end position="280"/>
    </location>
</feature>
<dbReference type="PaxDb" id="65489-OBART03G03670.1"/>
<dbReference type="HOGENOM" id="CLU_872613_0_0_1"/>
<proteinExistence type="predicted"/>
<evidence type="ECO:0000313" key="2">
    <source>
        <dbReference type="EnsemblPlants" id="OBART03G03670.1"/>
    </source>
</evidence>
<dbReference type="Proteomes" id="UP000026960">
    <property type="component" value="Chromosome 3"/>
</dbReference>
<evidence type="ECO:0000256" key="1">
    <source>
        <dbReference type="SAM" id="MobiDB-lite"/>
    </source>
</evidence>
<dbReference type="STRING" id="65489.A0A0D3FDT1"/>
<protein>
    <submittedName>
        <fullName evidence="2">Uncharacterized protein</fullName>
    </submittedName>
</protein>
<dbReference type="Gramene" id="OBART03G03670.1">
    <property type="protein sequence ID" value="OBART03G03670.1"/>
    <property type="gene ID" value="OBART03G03670"/>
</dbReference>
<reference evidence="2" key="2">
    <citation type="submission" date="2015-03" db="UniProtKB">
        <authorList>
            <consortium name="EnsemblPlants"/>
        </authorList>
    </citation>
    <scope>IDENTIFICATION</scope>
</reference>
<organism evidence="2">
    <name type="scientific">Oryza barthii</name>
    <dbReference type="NCBI Taxonomy" id="65489"/>
    <lineage>
        <taxon>Eukaryota</taxon>
        <taxon>Viridiplantae</taxon>
        <taxon>Streptophyta</taxon>
        <taxon>Embryophyta</taxon>
        <taxon>Tracheophyta</taxon>
        <taxon>Spermatophyta</taxon>
        <taxon>Magnoliopsida</taxon>
        <taxon>Liliopsida</taxon>
        <taxon>Poales</taxon>
        <taxon>Poaceae</taxon>
        <taxon>BOP clade</taxon>
        <taxon>Oryzoideae</taxon>
        <taxon>Oryzeae</taxon>
        <taxon>Oryzinae</taxon>
        <taxon>Oryza</taxon>
    </lineage>
</organism>
<reference evidence="2" key="1">
    <citation type="journal article" date="2009" name="Rice">
        <title>De Novo Next Generation Sequencing of Plant Genomes.</title>
        <authorList>
            <person name="Rounsley S."/>
            <person name="Marri P.R."/>
            <person name="Yu Y."/>
            <person name="He R."/>
            <person name="Sisneros N."/>
            <person name="Goicoechea J.L."/>
            <person name="Lee S.J."/>
            <person name="Angelova A."/>
            <person name="Kudrna D."/>
            <person name="Luo M."/>
            <person name="Affourtit J."/>
            <person name="Desany B."/>
            <person name="Knight J."/>
            <person name="Niazi F."/>
            <person name="Egholm M."/>
            <person name="Wing R.A."/>
        </authorList>
    </citation>
    <scope>NUCLEOTIDE SEQUENCE [LARGE SCALE GENOMIC DNA]</scope>
    <source>
        <strain evidence="2">cv. IRGC 105608</strain>
    </source>
</reference>
<accession>A0A0D3FDT1</accession>
<dbReference type="AlphaFoldDB" id="A0A0D3FDT1"/>
<name>A0A0D3FDT1_9ORYZ</name>
<dbReference type="EnsemblPlants" id="OBART03G03670.1">
    <property type="protein sequence ID" value="OBART03G03670.1"/>
    <property type="gene ID" value="OBART03G03670"/>
</dbReference>
<sequence length="374" mass="40893">MMPFSVHDDDGGAAAQLGVVQIDGEEDDVVAASLRCVFQSAVGTTAFQRLPVAPEFEPGLGALLMGAGEVVLAGAVEEHAGAGLGSGAVEAETSPCKSLATPPIPLRASAPSNPSLPLALRPVRQPATIKIHPMATEEPTPRRYRRLKRATDVSTVVPIAVAPSTFNVKFRYLEPRSNSRFIRLQSPTPPPTDIHRIIAKGYKLPYLSRGSNYAIFREMCRRRGNAVLHALHQSSLRRLGRRRYASTGTHPHVNLRSVAPSDLVGTGRRPSAEDDAARTTASGYDYKKTKFIPAQFSKTMKTSQLQYKGRKNRRDAQRGDNPVKYFGLKLSAEINKRPGVTQFDCIILTLPPPQQNTSHPYIHHPRILKCSAQK</sequence>
<evidence type="ECO:0000313" key="3">
    <source>
        <dbReference type="Proteomes" id="UP000026960"/>
    </source>
</evidence>